<proteinExistence type="predicted"/>
<reference evidence="1" key="1">
    <citation type="submission" date="2023-08" db="EMBL/GenBank/DDBJ databases">
        <title>A de novo genome assembly of Solanum verrucosum Schlechtendal, a Mexican diploid species geographically isolated from the other diploid A-genome species in potato relatives.</title>
        <authorList>
            <person name="Hosaka K."/>
        </authorList>
    </citation>
    <scope>NUCLEOTIDE SEQUENCE</scope>
    <source>
        <tissue evidence="1">Young leaves</tissue>
    </source>
</reference>
<organism evidence="1 2">
    <name type="scientific">Solanum verrucosum</name>
    <dbReference type="NCBI Taxonomy" id="315347"/>
    <lineage>
        <taxon>Eukaryota</taxon>
        <taxon>Viridiplantae</taxon>
        <taxon>Streptophyta</taxon>
        <taxon>Embryophyta</taxon>
        <taxon>Tracheophyta</taxon>
        <taxon>Spermatophyta</taxon>
        <taxon>Magnoliopsida</taxon>
        <taxon>eudicotyledons</taxon>
        <taxon>Gunneridae</taxon>
        <taxon>Pentapetalae</taxon>
        <taxon>asterids</taxon>
        <taxon>lamiids</taxon>
        <taxon>Solanales</taxon>
        <taxon>Solanaceae</taxon>
        <taxon>Solanoideae</taxon>
        <taxon>Solaneae</taxon>
        <taxon>Solanum</taxon>
    </lineage>
</organism>
<sequence length="177" mass="20155">MDYGIMYKFGGDLNLIGYSDSDWARSIDARKSTSGYAFLFGSSICSWLSKKQSVVAQSTAEAEYVSAAKATSQAIWLRRIFEDIGEKQKKGIVLYFDNKSTIAIAKNPVNHERSKHISIKYHLIREPQEKGEIRLHHFHTGEQLADIFPNHFLEKIFAIFENALELSSKCNKGDCWN</sequence>
<name>A0AAF0R336_SOLVR</name>
<dbReference type="Proteomes" id="UP001234989">
    <property type="component" value="Chromosome 5"/>
</dbReference>
<dbReference type="AlphaFoldDB" id="A0AAF0R336"/>
<dbReference type="PANTHER" id="PTHR11439:SF502">
    <property type="entry name" value="SECRETED RXLR EFFECTOR PROTEIN 161-LIKE"/>
    <property type="match status" value="1"/>
</dbReference>
<accession>A0AAF0R336</accession>
<dbReference type="PANTHER" id="PTHR11439">
    <property type="entry name" value="GAG-POL-RELATED RETROTRANSPOSON"/>
    <property type="match status" value="1"/>
</dbReference>
<evidence type="ECO:0008006" key="3">
    <source>
        <dbReference type="Google" id="ProtNLM"/>
    </source>
</evidence>
<evidence type="ECO:0000313" key="1">
    <source>
        <dbReference type="EMBL" id="WMV30664.1"/>
    </source>
</evidence>
<evidence type="ECO:0000313" key="2">
    <source>
        <dbReference type="Proteomes" id="UP001234989"/>
    </source>
</evidence>
<gene>
    <name evidence="1" type="ORF">MTR67_024049</name>
</gene>
<protein>
    <recommendedName>
        <fullName evidence="3">Copia protein</fullName>
    </recommendedName>
</protein>
<dbReference type="EMBL" id="CP133616">
    <property type="protein sequence ID" value="WMV30664.1"/>
    <property type="molecule type" value="Genomic_DNA"/>
</dbReference>
<keyword evidence="2" id="KW-1185">Reference proteome</keyword>
<dbReference type="CDD" id="cd09272">
    <property type="entry name" value="RNase_HI_RT_Ty1"/>
    <property type="match status" value="1"/>
</dbReference>